<evidence type="ECO:0000256" key="4">
    <source>
        <dbReference type="ARBA" id="ARBA00022475"/>
    </source>
</evidence>
<dbReference type="KEGG" id="orn:DV701_10630"/>
<feature type="transmembrane region" description="Helical" evidence="8">
    <location>
        <begin position="58"/>
        <end position="76"/>
    </location>
</feature>
<keyword evidence="6 8" id="KW-1133">Transmembrane helix</keyword>
<proteinExistence type="inferred from homology"/>
<dbReference type="AlphaFoldDB" id="A0A345NSP1"/>
<feature type="transmembrane region" description="Helical" evidence="8">
    <location>
        <begin position="15"/>
        <end position="37"/>
    </location>
</feature>
<evidence type="ECO:0000256" key="5">
    <source>
        <dbReference type="ARBA" id="ARBA00022692"/>
    </source>
</evidence>
<feature type="transmembrane region" description="Helical" evidence="8">
    <location>
        <begin position="82"/>
        <end position="102"/>
    </location>
</feature>
<keyword evidence="10" id="KW-1185">Reference proteome</keyword>
<keyword evidence="7 8" id="KW-0472">Membrane</keyword>
<dbReference type="Proteomes" id="UP000253790">
    <property type="component" value="Chromosome"/>
</dbReference>
<feature type="transmembrane region" description="Helical" evidence="8">
    <location>
        <begin position="294"/>
        <end position="312"/>
    </location>
</feature>
<dbReference type="GO" id="GO:0000319">
    <property type="term" value="F:sulfite transmembrane transporter activity"/>
    <property type="evidence" value="ECO:0007669"/>
    <property type="project" value="TreeGrafter"/>
</dbReference>
<evidence type="ECO:0000256" key="7">
    <source>
        <dbReference type="ARBA" id="ARBA00023136"/>
    </source>
</evidence>
<gene>
    <name evidence="9" type="ORF">DV701_10630</name>
</gene>
<accession>A0A345NSP1</accession>
<dbReference type="Gene3D" id="1.50.10.150">
    <property type="entry name" value="Voltage-dependent anion channel"/>
    <property type="match status" value="1"/>
</dbReference>
<dbReference type="Pfam" id="PF03595">
    <property type="entry name" value="SLAC1"/>
    <property type="match status" value="1"/>
</dbReference>
<feature type="transmembrane region" description="Helical" evidence="8">
    <location>
        <begin position="229"/>
        <end position="251"/>
    </location>
</feature>
<evidence type="ECO:0000313" key="9">
    <source>
        <dbReference type="EMBL" id="AXH98049.1"/>
    </source>
</evidence>
<dbReference type="InterPro" id="IPR051629">
    <property type="entry name" value="Sulfite_efflux_TDT"/>
</dbReference>
<evidence type="ECO:0000256" key="6">
    <source>
        <dbReference type="ARBA" id="ARBA00022989"/>
    </source>
</evidence>
<dbReference type="PANTHER" id="PTHR31686:SF1">
    <property type="entry name" value="SULFITE EFFLUX PUMP SSU1"/>
    <property type="match status" value="1"/>
</dbReference>
<comment type="subcellular location">
    <subcellularLocation>
        <location evidence="1">Cell membrane</location>
        <topology evidence="1">Multi-pass membrane protein</topology>
    </subcellularLocation>
</comment>
<keyword evidence="5 8" id="KW-0812">Transmembrane</keyword>
<dbReference type="EMBL" id="CP031229">
    <property type="protein sequence ID" value="AXH98049.1"/>
    <property type="molecule type" value="Genomic_DNA"/>
</dbReference>
<dbReference type="InterPro" id="IPR004695">
    <property type="entry name" value="SLAC1/Mae1/Ssu1/TehA"/>
</dbReference>
<evidence type="ECO:0000256" key="3">
    <source>
        <dbReference type="ARBA" id="ARBA00022448"/>
    </source>
</evidence>
<organism evidence="9 10">
    <name type="scientific">Ornithinimicrobium avium</name>
    <dbReference type="NCBI Taxonomy" id="2283195"/>
    <lineage>
        <taxon>Bacteria</taxon>
        <taxon>Bacillati</taxon>
        <taxon>Actinomycetota</taxon>
        <taxon>Actinomycetes</taxon>
        <taxon>Micrococcales</taxon>
        <taxon>Ornithinimicrobiaceae</taxon>
        <taxon>Ornithinimicrobium</taxon>
    </lineage>
</organism>
<dbReference type="OrthoDB" id="958273at2"/>
<dbReference type="InterPro" id="IPR038665">
    <property type="entry name" value="Voltage-dep_anion_channel_sf"/>
</dbReference>
<feature type="transmembrane region" description="Helical" evidence="8">
    <location>
        <begin position="123"/>
        <end position="144"/>
    </location>
</feature>
<evidence type="ECO:0000256" key="2">
    <source>
        <dbReference type="ARBA" id="ARBA00008566"/>
    </source>
</evidence>
<feature type="transmembrane region" description="Helical" evidence="8">
    <location>
        <begin position="263"/>
        <end position="282"/>
    </location>
</feature>
<evidence type="ECO:0000256" key="8">
    <source>
        <dbReference type="SAM" id="Phobius"/>
    </source>
</evidence>
<reference evidence="9 10" key="1">
    <citation type="submission" date="2018-07" db="EMBL/GenBank/DDBJ databases">
        <title>Complete genome sequencing of Ornithinimicrobium sp. AMA3305.</title>
        <authorList>
            <person name="Bae J.-W."/>
        </authorList>
    </citation>
    <scope>NUCLEOTIDE SEQUENCE [LARGE SCALE GENOMIC DNA]</scope>
    <source>
        <strain evidence="9 10">AMA3305</strain>
    </source>
</reference>
<dbReference type="GO" id="GO:0005886">
    <property type="term" value="C:plasma membrane"/>
    <property type="evidence" value="ECO:0007669"/>
    <property type="project" value="UniProtKB-SubCell"/>
</dbReference>
<evidence type="ECO:0000256" key="1">
    <source>
        <dbReference type="ARBA" id="ARBA00004651"/>
    </source>
</evidence>
<feature type="transmembrane region" description="Helical" evidence="8">
    <location>
        <begin position="150"/>
        <end position="179"/>
    </location>
</feature>
<keyword evidence="4" id="KW-1003">Cell membrane</keyword>
<feature type="transmembrane region" description="Helical" evidence="8">
    <location>
        <begin position="191"/>
        <end position="209"/>
    </location>
</feature>
<protein>
    <submittedName>
        <fullName evidence="9">Tellurite resistance protein permease</fullName>
    </submittedName>
</protein>
<keyword evidence="3" id="KW-0813">Transport</keyword>
<dbReference type="PANTHER" id="PTHR31686">
    <property type="match status" value="1"/>
</dbReference>
<dbReference type="CDD" id="cd09319">
    <property type="entry name" value="TDT_like_1"/>
    <property type="match status" value="1"/>
</dbReference>
<name>A0A345NSP1_9MICO</name>
<comment type="similarity">
    <text evidence="2">Belongs to the tellurite-resistance/dicarboxylate transporter (TDT) family.</text>
</comment>
<sequence>MATGIVCIGAQLKGFTLLATALFWLTVVFYVVLLVLTGWRLLSFRHQMSEDFHDPARAFGFFTFIAATNVLAASLVGTGHVVVAGVLLAVAVLAWLVLGYVIPWTSVLGMKRRPMLDTANGTWFIWVVASQSIAVVAAGLEPLYESQREWLAILAVLAWSVGVVLYAGCAVFVALRVMLYPLRPEHLDPPYWVAMGAVAITIVAGARIVEMKDAPMIDVTRDLVAGMSVVFWAFATWLIPVLVAAGFWRHLLHKIPLVYQPTLWSMVFPLGMYAVAGMYLGQANRLPVVEAIGAGWWWVALVAWTLVAVGMVRSIVRAVRAVPAGARAA</sequence>
<evidence type="ECO:0000313" key="10">
    <source>
        <dbReference type="Proteomes" id="UP000253790"/>
    </source>
</evidence>